<gene>
    <name evidence="1" type="ORF">K3G42_012759</name>
</gene>
<sequence length="93" mass="10730">MEPPKKFQEAREHGTAVETTSQEENVSQELELIKIKLELAKAEKEAQIAKIQSEEKEPLDRIVQEQREKQDSARKAPECPLTFVVLMDTRLLQ</sequence>
<proteinExistence type="predicted"/>
<keyword evidence="2" id="KW-1185">Reference proteome</keyword>
<reference evidence="1" key="1">
    <citation type="submission" date="2021-08" db="EMBL/GenBank/DDBJ databases">
        <title>The first chromosome-level gecko genome reveals the dynamic sex chromosomes of Neotropical dwarf geckos (Sphaerodactylidae: Sphaerodactylus).</title>
        <authorList>
            <person name="Pinto B.J."/>
            <person name="Keating S.E."/>
            <person name="Gamble T."/>
        </authorList>
    </citation>
    <scope>NUCLEOTIDE SEQUENCE</scope>
    <source>
        <strain evidence="1">TG3544</strain>
    </source>
</reference>
<evidence type="ECO:0000313" key="1">
    <source>
        <dbReference type="EMBL" id="KAH7988297.1"/>
    </source>
</evidence>
<evidence type="ECO:0000313" key="2">
    <source>
        <dbReference type="Proteomes" id="UP000827872"/>
    </source>
</evidence>
<organism evidence="1 2">
    <name type="scientific">Sphaerodactylus townsendi</name>
    <dbReference type="NCBI Taxonomy" id="933632"/>
    <lineage>
        <taxon>Eukaryota</taxon>
        <taxon>Metazoa</taxon>
        <taxon>Chordata</taxon>
        <taxon>Craniata</taxon>
        <taxon>Vertebrata</taxon>
        <taxon>Euteleostomi</taxon>
        <taxon>Lepidosauria</taxon>
        <taxon>Squamata</taxon>
        <taxon>Bifurcata</taxon>
        <taxon>Gekkota</taxon>
        <taxon>Sphaerodactylidae</taxon>
        <taxon>Sphaerodactylus</taxon>
    </lineage>
</organism>
<name>A0ACB8E786_9SAUR</name>
<dbReference type="EMBL" id="CM037623">
    <property type="protein sequence ID" value="KAH7988297.1"/>
    <property type="molecule type" value="Genomic_DNA"/>
</dbReference>
<accession>A0ACB8E786</accession>
<protein>
    <submittedName>
        <fullName evidence="1">Uncharacterized protein</fullName>
    </submittedName>
</protein>
<comment type="caution">
    <text evidence="1">The sequence shown here is derived from an EMBL/GenBank/DDBJ whole genome shotgun (WGS) entry which is preliminary data.</text>
</comment>
<dbReference type="Proteomes" id="UP000827872">
    <property type="component" value="Linkage Group LG10"/>
</dbReference>